<dbReference type="Pfam" id="PF00240">
    <property type="entry name" value="ubiquitin"/>
    <property type="match status" value="1"/>
</dbReference>
<dbReference type="GO" id="GO:0030317">
    <property type="term" value="P:flagellated sperm motility"/>
    <property type="evidence" value="ECO:0007669"/>
    <property type="project" value="TreeGrafter"/>
</dbReference>
<dbReference type="STRING" id="8010.ENSELUP00000028825"/>
<dbReference type="Ensembl" id="ENSELUT00000012394.3">
    <property type="protein sequence ID" value="ENSELUP00000028825.2"/>
    <property type="gene ID" value="ENSELUG00000001465.3"/>
</dbReference>
<dbReference type="InterPro" id="IPR000626">
    <property type="entry name" value="Ubiquitin-like_dom"/>
</dbReference>
<feature type="compositionally biased region" description="Basic and acidic residues" evidence="1">
    <location>
        <begin position="38"/>
        <end position="58"/>
    </location>
</feature>
<dbReference type="OMA" id="TFAQKER"/>
<dbReference type="Pfam" id="PF25805">
    <property type="entry name" value="IQUB"/>
    <property type="match status" value="1"/>
</dbReference>
<dbReference type="Bgee" id="ENSELUG00000001465">
    <property type="expression patterns" value="Expressed in ovary and 8 other cell types or tissues"/>
</dbReference>
<dbReference type="Proteomes" id="UP000265140">
    <property type="component" value="Chromosome 19"/>
</dbReference>
<accession>A0A3P8ZJH7</accession>
<dbReference type="GO" id="GO:0001669">
    <property type="term" value="C:acrosomal vesicle"/>
    <property type="evidence" value="ECO:0007669"/>
    <property type="project" value="TreeGrafter"/>
</dbReference>
<protein>
    <recommendedName>
        <fullName evidence="2">Ubiquitin-like domain-containing protein</fullName>
    </recommendedName>
</protein>
<dbReference type="RefSeq" id="XP_010882488.2">
    <property type="nucleotide sequence ID" value="XM_010884186.4"/>
</dbReference>
<reference evidence="4" key="1">
    <citation type="journal article" date="2014" name="PLoS ONE">
        <title>The genome and linkage map of the northern pike (Esox lucius): conserved synteny revealed between the salmonid sister group and the Neoteleostei.</title>
        <authorList>
            <person name="Rondeau E.B."/>
            <person name="Minkley D.R."/>
            <person name="Leong J.S."/>
            <person name="Messmer A.M."/>
            <person name="Jantzen J.R."/>
            <person name="von Schalburg K.R."/>
            <person name="Lemon C."/>
            <person name="Bird N.H."/>
            <person name="Koop B.F."/>
        </authorList>
    </citation>
    <scope>NUCLEOTIDE SEQUENCE</scope>
</reference>
<dbReference type="InterPro" id="IPR057887">
    <property type="entry name" value="IQUB_helical"/>
</dbReference>
<dbReference type="GeneTree" id="ENSGT00390000014326"/>
<dbReference type="InParanoid" id="A0A3P8ZJH7"/>
<dbReference type="RefSeq" id="XP_010882490.2">
    <property type="nucleotide sequence ID" value="XM_010884188.4"/>
</dbReference>
<keyword evidence="4" id="KW-1185">Reference proteome</keyword>
<name>A0A3P8ZJH7_ESOLU</name>
<dbReference type="AlphaFoldDB" id="A0A3P8ZJH7"/>
<evidence type="ECO:0000256" key="1">
    <source>
        <dbReference type="SAM" id="MobiDB-lite"/>
    </source>
</evidence>
<evidence type="ECO:0000313" key="3">
    <source>
        <dbReference type="Ensembl" id="ENSELUP00000028825.2"/>
    </source>
</evidence>
<dbReference type="GO" id="GO:0031514">
    <property type="term" value="C:motile cilium"/>
    <property type="evidence" value="ECO:0007669"/>
    <property type="project" value="TreeGrafter"/>
</dbReference>
<dbReference type="PANTHER" id="PTHR21074:SF0">
    <property type="entry name" value="IQ AND UBIQUITIN-LIKE DOMAIN-CONTAINING PROTEIN"/>
    <property type="match status" value="1"/>
</dbReference>
<dbReference type="PROSITE" id="PS50053">
    <property type="entry name" value="UBIQUITIN_2"/>
    <property type="match status" value="1"/>
</dbReference>
<dbReference type="FunCoup" id="A0A3P8ZJH7">
    <property type="interactions" value="276"/>
</dbReference>
<dbReference type="PANTHER" id="PTHR21074">
    <property type="entry name" value="IQ AND UBIQUITIN-LIKE DOMAIN-CONTAINING PROTEIN"/>
    <property type="match status" value="1"/>
</dbReference>
<dbReference type="CDD" id="cd17061">
    <property type="entry name" value="Ubl_IQUB"/>
    <property type="match status" value="1"/>
</dbReference>
<evidence type="ECO:0000313" key="4">
    <source>
        <dbReference type="Proteomes" id="UP000265140"/>
    </source>
</evidence>
<organism evidence="3 4">
    <name type="scientific">Esox lucius</name>
    <name type="common">Northern pike</name>
    <dbReference type="NCBI Taxonomy" id="8010"/>
    <lineage>
        <taxon>Eukaryota</taxon>
        <taxon>Metazoa</taxon>
        <taxon>Chordata</taxon>
        <taxon>Craniata</taxon>
        <taxon>Vertebrata</taxon>
        <taxon>Euteleostomi</taxon>
        <taxon>Actinopterygii</taxon>
        <taxon>Neopterygii</taxon>
        <taxon>Teleostei</taxon>
        <taxon>Protacanthopterygii</taxon>
        <taxon>Esociformes</taxon>
        <taxon>Esocidae</taxon>
        <taxon>Esox</taxon>
    </lineage>
</organism>
<feature type="region of interest" description="Disordered" evidence="1">
    <location>
        <begin position="225"/>
        <end position="244"/>
    </location>
</feature>
<dbReference type="Gene3D" id="3.10.20.90">
    <property type="entry name" value="Phosphatidylinositol 3-kinase Catalytic Subunit, Chain A, domain 1"/>
    <property type="match status" value="1"/>
</dbReference>
<reference evidence="3" key="4">
    <citation type="submission" date="2025-09" db="UniProtKB">
        <authorList>
            <consortium name="Ensembl"/>
        </authorList>
    </citation>
    <scope>IDENTIFICATION</scope>
</reference>
<dbReference type="RefSeq" id="XP_034144005.1">
    <property type="nucleotide sequence ID" value="XM_034288114.1"/>
</dbReference>
<proteinExistence type="predicted"/>
<feature type="region of interest" description="Disordered" evidence="1">
    <location>
        <begin position="37"/>
        <end position="58"/>
    </location>
</feature>
<dbReference type="RefSeq" id="XP_010882491.2">
    <property type="nucleotide sequence ID" value="XM_010884189.4"/>
</dbReference>
<dbReference type="InterPro" id="IPR037695">
    <property type="entry name" value="IQUB"/>
</dbReference>
<reference evidence="3" key="3">
    <citation type="submission" date="2025-08" db="UniProtKB">
        <authorList>
            <consortium name="Ensembl"/>
        </authorList>
    </citation>
    <scope>IDENTIFICATION</scope>
</reference>
<dbReference type="GeneID" id="105018613"/>
<feature type="domain" description="Ubiquitin-like" evidence="2">
    <location>
        <begin position="155"/>
        <end position="231"/>
    </location>
</feature>
<gene>
    <name evidence="3" type="primary">IQUB</name>
</gene>
<dbReference type="GO" id="GO:0060271">
    <property type="term" value="P:cilium assembly"/>
    <property type="evidence" value="ECO:0007669"/>
    <property type="project" value="TreeGrafter"/>
</dbReference>
<evidence type="ECO:0000259" key="2">
    <source>
        <dbReference type="PROSITE" id="PS50053"/>
    </source>
</evidence>
<feature type="region of interest" description="Disordered" evidence="1">
    <location>
        <begin position="121"/>
        <end position="147"/>
    </location>
</feature>
<dbReference type="InterPro" id="IPR029071">
    <property type="entry name" value="Ubiquitin-like_domsf"/>
</dbReference>
<sequence>MLPWERPNTCSIESSEWYCMHAAPKTRANVNVSQLPMSEHDAETSGIKTDEQNEKEDPLYHRLTEISESQLESNATEEPPTDVSLTLHLQDSDAGGKIETQNVMMEEEVCKSTFLTENGNSVEATAPADPLEDNRQQGALPKKESFPNAVGNSTATVKIMLMPEGHMMTMAFAIGLSIKELKCNFSNELKVPTEVIQISLSGRVIEDHRNLIELGVQPHSTVQLEMTSSDPDNHPIRPMKPRQDYNMPDVLTVRVQTDSETDTFQDVVVEVERVTHRKAFLGGYRHKATGTEYHHAAVQTIAKKKPDGGVETFSRDTQTVTVKSQSQQCTNSTSTQMTRIGCYVSNMEDKLISPGAYVTAAQYHAKRLRAVITLQTHTRRWQAKRMTDQLRADRDLRLAWMERDGCRKRREKEEQIKAEYNRRMNPESRDDFALLYSALEKWKKEELERINATLEGAERKAALCALLEQETQLIASIGRHRIAAGERNYHKAVQAFLEKCAAPKRWCAFDGKMTQMETQYTIRAKKLKELYTSINLHYFNHEERLDVLLTLKHTVKEHDCKLTQDIVELIDREADLLLRGVKKSNLEGLRKRISTLFLQYIKSPTFNPEAAKLLKVPQDPAQLRKNIYFCRSCCRHLQSTDFTLTVNARLVGQCQSCSELDSEARGRENLSHYKTILSRLRKSEAQRDKEAKITFLLQEQDLKYLVDVVWGAQSALSAWNDMHDLVMVRWERMWEWSPWNCILLTKEEAPVHDKVEDNEKAYGVVFIQNVKQKHTLAKKYFSQIPVMAKYLQDVHSQQAAHGNFLVAKPINTLTAKALPTIPQATGGEATQ</sequence>
<reference evidence="3" key="2">
    <citation type="submission" date="2020-02" db="EMBL/GenBank/DDBJ databases">
        <title>Esox lucius (northern pike) genome, fEsoLuc1, primary haplotype.</title>
        <authorList>
            <person name="Myers G."/>
            <person name="Karagic N."/>
            <person name="Meyer A."/>
            <person name="Pippel M."/>
            <person name="Reichard M."/>
            <person name="Winkler S."/>
            <person name="Tracey A."/>
            <person name="Sims Y."/>
            <person name="Howe K."/>
            <person name="Rhie A."/>
            <person name="Formenti G."/>
            <person name="Durbin R."/>
            <person name="Fedrigo O."/>
            <person name="Jarvis E.D."/>
        </authorList>
    </citation>
    <scope>NUCLEOTIDE SEQUENCE [LARGE SCALE GENOMIC DNA]</scope>
</reference>
<dbReference type="SUPFAM" id="SSF54236">
    <property type="entry name" value="Ubiquitin-like"/>
    <property type="match status" value="1"/>
</dbReference>